<dbReference type="RefSeq" id="WP_064301792.1">
    <property type="nucleotide sequence ID" value="NZ_LUCV01000007.1"/>
</dbReference>
<accession>A0A177ST91</accession>
<protein>
    <recommendedName>
        <fullName evidence="4">DUF4892 domain-containing protein</fullName>
    </recommendedName>
</protein>
<reference evidence="2 3" key="1">
    <citation type="submission" date="2016-03" db="EMBL/GenBank/DDBJ databases">
        <title>Draft Genome Assembly of Pseudomonas putida strain CBF10-2.</title>
        <authorList>
            <person name="Iyer R.S."/>
            <person name="Damania A."/>
        </authorList>
    </citation>
    <scope>NUCLEOTIDE SEQUENCE [LARGE SCALE GENOMIC DNA]</scope>
    <source>
        <strain evidence="2 3">CBF10-2</strain>
    </source>
</reference>
<dbReference type="InterPro" id="IPR032608">
    <property type="entry name" value="DUF4892"/>
</dbReference>
<dbReference type="AlphaFoldDB" id="A0A177ST91"/>
<dbReference type="Pfam" id="PF16234">
    <property type="entry name" value="DUF4892"/>
    <property type="match status" value="1"/>
</dbReference>
<proteinExistence type="predicted"/>
<comment type="caution">
    <text evidence="2">The sequence shown here is derived from an EMBL/GenBank/DDBJ whole genome shotgun (WGS) entry which is preliminary data.</text>
</comment>
<sequence>MSAVRFVLTALLLVAGAAQAAGELPIPQDAKVFDEQPAREQERVYPLGPLRKISGQLRMEGKVESRGQVSSTTWQLPPERSAGEAFTAAREALQADGGYPLFWCERRDCGESSLWANEIFRNARLYGSDEDQAFILLRRSGDDHDTLVALYAITRGNKRAFLHVEKFEANAPLGDLLPTPATVLRELRSTGKLDYPDLDGEPPKAWVELLARSLNLDSSLRVSLTGAKAVAWNDQLSAAGVRAARLETGDKPAAGLHVELIR</sequence>
<organism evidence="2 3">
    <name type="scientific">Pseudomonas putida</name>
    <name type="common">Arthrobacter siderocapsulatus</name>
    <dbReference type="NCBI Taxonomy" id="303"/>
    <lineage>
        <taxon>Bacteria</taxon>
        <taxon>Pseudomonadati</taxon>
        <taxon>Pseudomonadota</taxon>
        <taxon>Gammaproteobacteria</taxon>
        <taxon>Pseudomonadales</taxon>
        <taxon>Pseudomonadaceae</taxon>
        <taxon>Pseudomonas</taxon>
    </lineage>
</organism>
<keyword evidence="1" id="KW-0732">Signal</keyword>
<dbReference type="EMBL" id="LUCV01000007">
    <property type="protein sequence ID" value="OAI94175.1"/>
    <property type="molecule type" value="Genomic_DNA"/>
</dbReference>
<feature type="signal peptide" evidence="1">
    <location>
        <begin position="1"/>
        <end position="20"/>
    </location>
</feature>
<evidence type="ECO:0000256" key="1">
    <source>
        <dbReference type="SAM" id="SignalP"/>
    </source>
</evidence>
<dbReference type="Proteomes" id="UP000077752">
    <property type="component" value="Unassembled WGS sequence"/>
</dbReference>
<gene>
    <name evidence="2" type="ORF">AYO28_09925</name>
</gene>
<name>A0A177ST91_PSEPU</name>
<evidence type="ECO:0000313" key="3">
    <source>
        <dbReference type="Proteomes" id="UP000077752"/>
    </source>
</evidence>
<evidence type="ECO:0008006" key="4">
    <source>
        <dbReference type="Google" id="ProtNLM"/>
    </source>
</evidence>
<evidence type="ECO:0000313" key="2">
    <source>
        <dbReference type="EMBL" id="OAI94175.1"/>
    </source>
</evidence>
<feature type="chain" id="PRO_5008073902" description="DUF4892 domain-containing protein" evidence="1">
    <location>
        <begin position="21"/>
        <end position="262"/>
    </location>
</feature>